<dbReference type="PANTHER" id="PTHR35392:SF1">
    <property type="entry name" value="ZN(II)2CYS6 TRANSCRIPTION FACTOR (EUROFUNG)"/>
    <property type="match status" value="1"/>
</dbReference>
<reference evidence="2" key="1">
    <citation type="journal article" date="2020" name="Stud. Mycol.">
        <title>101 Dothideomycetes genomes: a test case for predicting lifestyles and emergence of pathogens.</title>
        <authorList>
            <person name="Haridas S."/>
            <person name="Albert R."/>
            <person name="Binder M."/>
            <person name="Bloem J."/>
            <person name="Labutti K."/>
            <person name="Salamov A."/>
            <person name="Andreopoulos B."/>
            <person name="Baker S."/>
            <person name="Barry K."/>
            <person name="Bills G."/>
            <person name="Bluhm B."/>
            <person name="Cannon C."/>
            <person name="Castanera R."/>
            <person name="Culley D."/>
            <person name="Daum C."/>
            <person name="Ezra D."/>
            <person name="Gonzalez J."/>
            <person name="Henrissat B."/>
            <person name="Kuo A."/>
            <person name="Liang C."/>
            <person name="Lipzen A."/>
            <person name="Lutzoni F."/>
            <person name="Magnuson J."/>
            <person name="Mondo S."/>
            <person name="Nolan M."/>
            <person name="Ohm R."/>
            <person name="Pangilinan J."/>
            <person name="Park H.-J."/>
            <person name="Ramirez L."/>
            <person name="Alfaro M."/>
            <person name="Sun H."/>
            <person name="Tritt A."/>
            <person name="Yoshinaga Y."/>
            <person name="Zwiers L.-H."/>
            <person name="Turgeon B."/>
            <person name="Goodwin S."/>
            <person name="Spatafora J."/>
            <person name="Crous P."/>
            <person name="Grigoriev I."/>
        </authorList>
    </citation>
    <scope>NUCLEOTIDE SEQUENCE</scope>
    <source>
        <strain evidence="2">CBS 379.55</strain>
    </source>
</reference>
<dbReference type="AlphaFoldDB" id="A0A6A6K0P0"/>
<dbReference type="InterPro" id="IPR052973">
    <property type="entry name" value="Fungal_sec-metab_reg_TF"/>
</dbReference>
<feature type="compositionally biased region" description="Polar residues" evidence="1">
    <location>
        <begin position="77"/>
        <end position="94"/>
    </location>
</feature>
<evidence type="ECO:0000313" key="3">
    <source>
        <dbReference type="Proteomes" id="UP000800097"/>
    </source>
</evidence>
<feature type="compositionally biased region" description="Polar residues" evidence="1">
    <location>
        <begin position="335"/>
        <end position="355"/>
    </location>
</feature>
<dbReference type="Proteomes" id="UP000800097">
    <property type="component" value="Unassembled WGS sequence"/>
</dbReference>
<feature type="compositionally biased region" description="Polar residues" evidence="1">
    <location>
        <begin position="365"/>
        <end position="410"/>
    </location>
</feature>
<sequence length="905" mass="101403">MSSSFGHYYYPDHGQQLLLSTDHLAYGTEDGQRSKTPSSMINHPRYSPGPLSTPPHSRGNSHPPEQGPEQMLYDDASGSQSDSSPTSVPTPNESTFEEMLDSEQLREFYLQDPVMATTQTQQDSLSATDSGLYSFDQGTVFGTESELSSNPPAALSQPTYTTSVSPQGQQYAASFPAQDYPYGGMVSPLFGQDYASRPTHHDPWTSQRPQQNFNIPRNSGTNVFDPETDPGFNNLYGVVNWLNTDPTQFIPLPPNDPLPPSSGEICGLPVPAAQQGQRGQHNQNGIPLRLTVPSPPPGAYPFVNQSPSTSFIGQQRLAESHISPASNPSSAWNSVGQLSPQKTQSPYQTNISPLSVPSPGGSDGLLSTYQPSDPGTTAGVPSSSSTALMIPTTKSNLSPSASASERSFNEFSPEPELQREIQQQRRRRGKGVGQKGGRIVGTHLSPGVAKAAHDMRKVVTCWHCALQRDKCGPGEICERCLKRSQRPNADCGLGCSRVKLTELAQDFLPWLMMQMHDDQHLTQFVTKHIRQWHNVEITIYMTCGQDHMPRMPVKVYEFIPNGKELLVQWQYETDPVTHKRVAVKKESPALGMVQVNRDEEKKYDKYVSDIVDGHLDAFGELCWMEDDNDFQQKLYRLMSRVEMRNEDEAKLLREVHRLLVTTFIMSHTLTIAEETKHDSLRKLHSYPGPTSYVRKFTSPRMANRQLKYFFARLQRHIFTAVLNRLQQIFKSSKGCDKWLAAFVAVLGLCMVAEEQQKTVHQVMETRARTDAGIDGQGGGGAQDGRTSSSQTYDREREVRIGQIYREKAEEACREIDARTNFVNELFRWKYNRKVNPLRDAESLDWRGEMGFEGEGGVAFVRRVAQLVRENTDFLRMRSHVSISHANQAQYTSRLVGQFLLSFWLP</sequence>
<organism evidence="2 3">
    <name type="scientific">Westerdykella ornata</name>
    <dbReference type="NCBI Taxonomy" id="318751"/>
    <lineage>
        <taxon>Eukaryota</taxon>
        <taxon>Fungi</taxon>
        <taxon>Dikarya</taxon>
        <taxon>Ascomycota</taxon>
        <taxon>Pezizomycotina</taxon>
        <taxon>Dothideomycetes</taxon>
        <taxon>Pleosporomycetidae</taxon>
        <taxon>Pleosporales</taxon>
        <taxon>Sporormiaceae</taxon>
        <taxon>Westerdykella</taxon>
    </lineage>
</organism>
<dbReference type="OrthoDB" id="4226666at2759"/>
<evidence type="ECO:0000256" key="1">
    <source>
        <dbReference type="SAM" id="MobiDB-lite"/>
    </source>
</evidence>
<dbReference type="EMBL" id="ML986484">
    <property type="protein sequence ID" value="KAF2280899.1"/>
    <property type="molecule type" value="Genomic_DNA"/>
</dbReference>
<keyword evidence="3" id="KW-1185">Reference proteome</keyword>
<evidence type="ECO:0000313" key="2">
    <source>
        <dbReference type="EMBL" id="KAF2280899.1"/>
    </source>
</evidence>
<protein>
    <submittedName>
        <fullName evidence="2">Uncharacterized protein</fullName>
    </submittedName>
</protein>
<accession>A0A6A6K0P0</accession>
<feature type="region of interest" description="Disordered" evidence="1">
    <location>
        <begin position="143"/>
        <end position="162"/>
    </location>
</feature>
<gene>
    <name evidence="2" type="ORF">EI97DRAFT_12568</name>
</gene>
<feature type="region of interest" description="Disordered" evidence="1">
    <location>
        <begin position="317"/>
        <end position="416"/>
    </location>
</feature>
<name>A0A6A6K0P0_WESOR</name>
<dbReference type="PANTHER" id="PTHR35392">
    <property type="entry name" value="ZN(II)2CYS6 TRANSCRIPTION FACTOR (EUROFUNG)-RELATED-RELATED"/>
    <property type="match status" value="1"/>
</dbReference>
<proteinExistence type="predicted"/>
<feature type="region of interest" description="Disordered" evidence="1">
    <location>
        <begin position="21"/>
        <end position="99"/>
    </location>
</feature>
<dbReference type="RefSeq" id="XP_033658436.1">
    <property type="nucleotide sequence ID" value="XM_033793072.1"/>
</dbReference>
<dbReference type="GeneID" id="54546247"/>
<feature type="compositionally biased region" description="Low complexity" evidence="1">
    <location>
        <begin position="323"/>
        <end position="334"/>
    </location>
</feature>
<feature type="region of interest" description="Disordered" evidence="1">
    <location>
        <begin position="769"/>
        <end position="793"/>
    </location>
</feature>